<dbReference type="InterPro" id="IPR006578">
    <property type="entry name" value="MADF-dom"/>
</dbReference>
<feature type="coiled-coil region" evidence="1">
    <location>
        <begin position="122"/>
        <end position="153"/>
    </location>
</feature>
<reference evidence="3 4" key="1">
    <citation type="submission" date="2023-02" db="EMBL/GenBank/DDBJ databases">
        <title>LHISI_Scaffold_Assembly.</title>
        <authorList>
            <person name="Stuart O.P."/>
            <person name="Cleave R."/>
            <person name="Magrath M.J.L."/>
            <person name="Mikheyev A.S."/>
        </authorList>
    </citation>
    <scope>NUCLEOTIDE SEQUENCE [LARGE SCALE GENOMIC DNA]</scope>
    <source>
        <strain evidence="3">Daus_M_001</strain>
        <tissue evidence="3">Leg muscle</tissue>
    </source>
</reference>
<name>A0ABQ9GYC6_9NEOP</name>
<organism evidence="3 4">
    <name type="scientific">Dryococelus australis</name>
    <dbReference type="NCBI Taxonomy" id="614101"/>
    <lineage>
        <taxon>Eukaryota</taxon>
        <taxon>Metazoa</taxon>
        <taxon>Ecdysozoa</taxon>
        <taxon>Arthropoda</taxon>
        <taxon>Hexapoda</taxon>
        <taxon>Insecta</taxon>
        <taxon>Pterygota</taxon>
        <taxon>Neoptera</taxon>
        <taxon>Polyneoptera</taxon>
        <taxon>Phasmatodea</taxon>
        <taxon>Verophasmatodea</taxon>
        <taxon>Anareolatae</taxon>
        <taxon>Phasmatidae</taxon>
        <taxon>Eurycanthinae</taxon>
        <taxon>Dryococelus</taxon>
    </lineage>
</organism>
<evidence type="ECO:0000256" key="1">
    <source>
        <dbReference type="SAM" id="Coils"/>
    </source>
</evidence>
<dbReference type="EMBL" id="JARBHB010000008">
    <property type="protein sequence ID" value="KAJ8877048.1"/>
    <property type="molecule type" value="Genomic_DNA"/>
</dbReference>
<accession>A0ABQ9GYC6</accession>
<dbReference type="Proteomes" id="UP001159363">
    <property type="component" value="Chromosome 7"/>
</dbReference>
<dbReference type="PROSITE" id="PS51029">
    <property type="entry name" value="MADF"/>
    <property type="match status" value="1"/>
</dbReference>
<evidence type="ECO:0000313" key="4">
    <source>
        <dbReference type="Proteomes" id="UP001159363"/>
    </source>
</evidence>
<proteinExistence type="predicted"/>
<evidence type="ECO:0000259" key="2">
    <source>
        <dbReference type="PROSITE" id="PS51029"/>
    </source>
</evidence>
<keyword evidence="1" id="KW-0175">Coiled coil</keyword>
<evidence type="ECO:0000313" key="3">
    <source>
        <dbReference type="EMBL" id="KAJ8877048.1"/>
    </source>
</evidence>
<gene>
    <name evidence="3" type="ORF">PR048_021500</name>
</gene>
<comment type="caution">
    <text evidence="3">The sequence shown here is derived from an EMBL/GenBank/DDBJ whole genome shotgun (WGS) entry which is preliminary data.</text>
</comment>
<sequence>MYHWLFVLIWLDTSDEKWLTTTESLHKGVQRLLELSGKRGSSFSCLRAHSNVVCEERLKELVAGNVDQLKQICTEVNCKMECSKEGQIKLIETYKQKIMIWDPDNPHLFNKSRKQDAREDIRAELDRDVNECKKKMESLLSALRRERRKTKDIIRTGKEILCGGANLLASWLVAGAAVEQRPTDSGCSGAVQMSVS</sequence>
<feature type="domain" description="MADF" evidence="2">
    <location>
        <begin position="89"/>
        <end position="185"/>
    </location>
</feature>
<dbReference type="Pfam" id="PF10545">
    <property type="entry name" value="MADF_DNA_bdg"/>
    <property type="match status" value="1"/>
</dbReference>
<protein>
    <recommendedName>
        <fullName evidence="2">MADF domain-containing protein</fullName>
    </recommendedName>
</protein>
<keyword evidence="4" id="KW-1185">Reference proteome</keyword>